<dbReference type="InterPro" id="IPR011032">
    <property type="entry name" value="GroES-like_sf"/>
</dbReference>
<gene>
    <name evidence="2" type="ORF">OC842_004348</name>
</gene>
<dbReference type="InterPro" id="IPR013149">
    <property type="entry name" value="ADH-like_C"/>
</dbReference>
<dbReference type="PANTHER" id="PTHR43677:SF4">
    <property type="entry name" value="QUINONE OXIDOREDUCTASE-LIKE PROTEIN 2"/>
    <property type="match status" value="1"/>
</dbReference>
<reference evidence="2" key="1">
    <citation type="journal article" date="2023" name="PhytoFront">
        <title>Draft Genome Resources of Seven Strains of Tilletia horrida, Causal Agent of Kernel Smut of Rice.</title>
        <authorList>
            <person name="Khanal S."/>
            <person name="Antony Babu S."/>
            <person name="Zhou X.G."/>
        </authorList>
    </citation>
    <scope>NUCLEOTIDE SEQUENCE</scope>
    <source>
        <strain evidence="2">TX3</strain>
    </source>
</reference>
<dbReference type="InterPro" id="IPR002364">
    <property type="entry name" value="Quin_OxRdtase/zeta-crystal_CS"/>
</dbReference>
<dbReference type="CDD" id="cd08241">
    <property type="entry name" value="QOR1"/>
    <property type="match status" value="1"/>
</dbReference>
<name>A0AAN6JJE0_9BASI</name>
<dbReference type="GO" id="GO:0005739">
    <property type="term" value="C:mitochondrion"/>
    <property type="evidence" value="ECO:0007669"/>
    <property type="project" value="TreeGrafter"/>
</dbReference>
<comment type="caution">
    <text evidence="2">The sequence shown here is derived from an EMBL/GenBank/DDBJ whole genome shotgun (WGS) entry which is preliminary data.</text>
</comment>
<dbReference type="InterPro" id="IPR051397">
    <property type="entry name" value="Zn-ADH-like_protein"/>
</dbReference>
<dbReference type="GO" id="GO:0016491">
    <property type="term" value="F:oxidoreductase activity"/>
    <property type="evidence" value="ECO:0007669"/>
    <property type="project" value="InterPro"/>
</dbReference>
<dbReference type="Pfam" id="PF08240">
    <property type="entry name" value="ADH_N"/>
    <property type="match status" value="1"/>
</dbReference>
<evidence type="ECO:0000313" key="2">
    <source>
        <dbReference type="EMBL" id="KAK0529090.1"/>
    </source>
</evidence>
<dbReference type="Pfam" id="PF00107">
    <property type="entry name" value="ADH_zinc_N"/>
    <property type="match status" value="1"/>
</dbReference>
<dbReference type="PROSITE" id="PS01162">
    <property type="entry name" value="QOR_ZETA_CRYSTAL"/>
    <property type="match status" value="1"/>
</dbReference>
<dbReference type="Gene3D" id="3.90.180.10">
    <property type="entry name" value="Medium-chain alcohol dehydrogenases, catalytic domain"/>
    <property type="match status" value="2"/>
</dbReference>
<sequence length="365" mass="39616">MRAFVIDKNTELAELASKLRDDAPEPQASKNEVLVDVYAAGANFFDILQCAGKYQVKPPHPFVPGAELAGIISANSPIPPGCPYEPGTRVFGAAQGSYGERVKVDWQQLVEVPEGMSLEEAATLFITWPTSYAALKFRADIQPGEWLLVHAAAGGVGLAAVQLGKKMGAKVIATAGSAEKLDICKRLGGADEVLNYRDKDWAQKVKGEQVFEYQFVESVVHRLIVGPWDAFAEITGGKGADVVYDPVGLINASLKCIAWNGRIIVVGFAAGQIEKVPANLLLLKNCAVTGVHWGRYIREEPDKAFETWGALLDWFGSGEIKPVIFDPIYEGLESVPRALGDLAQRKTWGKAVVRIRKEKGQQGKL</sequence>
<dbReference type="InterPro" id="IPR020843">
    <property type="entry name" value="ER"/>
</dbReference>
<dbReference type="Proteomes" id="UP001176521">
    <property type="component" value="Unassembled WGS sequence"/>
</dbReference>
<evidence type="ECO:0000259" key="1">
    <source>
        <dbReference type="SMART" id="SM00829"/>
    </source>
</evidence>
<dbReference type="SUPFAM" id="SSF50129">
    <property type="entry name" value="GroES-like"/>
    <property type="match status" value="1"/>
</dbReference>
<organism evidence="2 3">
    <name type="scientific">Tilletia horrida</name>
    <dbReference type="NCBI Taxonomy" id="155126"/>
    <lineage>
        <taxon>Eukaryota</taxon>
        <taxon>Fungi</taxon>
        <taxon>Dikarya</taxon>
        <taxon>Basidiomycota</taxon>
        <taxon>Ustilaginomycotina</taxon>
        <taxon>Exobasidiomycetes</taxon>
        <taxon>Tilletiales</taxon>
        <taxon>Tilletiaceae</taxon>
        <taxon>Tilletia</taxon>
    </lineage>
</organism>
<dbReference type="InterPro" id="IPR036291">
    <property type="entry name" value="NAD(P)-bd_dom_sf"/>
</dbReference>
<dbReference type="SUPFAM" id="SSF51735">
    <property type="entry name" value="NAD(P)-binding Rossmann-fold domains"/>
    <property type="match status" value="1"/>
</dbReference>
<dbReference type="SMART" id="SM00829">
    <property type="entry name" value="PKS_ER"/>
    <property type="match status" value="1"/>
</dbReference>
<keyword evidence="3" id="KW-1185">Reference proteome</keyword>
<accession>A0AAN6JJE0</accession>
<protein>
    <recommendedName>
        <fullName evidence="1">Enoyl reductase (ER) domain-containing protein</fullName>
    </recommendedName>
</protein>
<dbReference type="AlphaFoldDB" id="A0AAN6JJE0"/>
<evidence type="ECO:0000313" key="3">
    <source>
        <dbReference type="Proteomes" id="UP001176521"/>
    </source>
</evidence>
<dbReference type="EMBL" id="JAPDMQ010000253">
    <property type="protein sequence ID" value="KAK0529090.1"/>
    <property type="molecule type" value="Genomic_DNA"/>
</dbReference>
<dbReference type="PANTHER" id="PTHR43677">
    <property type="entry name" value="SHORT-CHAIN DEHYDROGENASE/REDUCTASE"/>
    <property type="match status" value="1"/>
</dbReference>
<dbReference type="InterPro" id="IPR013154">
    <property type="entry name" value="ADH-like_N"/>
</dbReference>
<feature type="domain" description="Enoyl reductase (ER)" evidence="1">
    <location>
        <begin position="10"/>
        <end position="353"/>
    </location>
</feature>
<proteinExistence type="predicted"/>
<dbReference type="GO" id="GO:0008270">
    <property type="term" value="F:zinc ion binding"/>
    <property type="evidence" value="ECO:0007669"/>
    <property type="project" value="InterPro"/>
</dbReference>
<dbReference type="Gene3D" id="3.40.50.720">
    <property type="entry name" value="NAD(P)-binding Rossmann-like Domain"/>
    <property type="match status" value="1"/>
</dbReference>